<evidence type="ECO:0000313" key="2">
    <source>
        <dbReference type="EMBL" id="KAK6740764.1"/>
    </source>
</evidence>
<evidence type="ECO:0000313" key="3">
    <source>
        <dbReference type="Proteomes" id="UP001303046"/>
    </source>
</evidence>
<dbReference type="EMBL" id="JAVFWL010000003">
    <property type="protein sequence ID" value="KAK6740764.1"/>
    <property type="molecule type" value="Genomic_DNA"/>
</dbReference>
<sequence length="78" mass="8494">MPGGGHRMTREGVSVGAHIQGESLDDGSGGSRNAEWEIVVAAIETKKKMRSCCVRVCANVSYAENRRRDDGSSDRSRR</sequence>
<feature type="region of interest" description="Disordered" evidence="1">
    <location>
        <begin position="1"/>
        <end position="31"/>
    </location>
</feature>
<reference evidence="2 3" key="1">
    <citation type="submission" date="2023-08" db="EMBL/GenBank/DDBJ databases">
        <title>A Necator americanus chromosomal reference genome.</title>
        <authorList>
            <person name="Ilik V."/>
            <person name="Petrzelkova K.J."/>
            <person name="Pardy F."/>
            <person name="Fuh T."/>
            <person name="Niatou-Singa F.S."/>
            <person name="Gouil Q."/>
            <person name="Baker L."/>
            <person name="Ritchie M.E."/>
            <person name="Jex A.R."/>
            <person name="Gazzola D."/>
            <person name="Li H."/>
            <person name="Toshio Fujiwara R."/>
            <person name="Zhan B."/>
            <person name="Aroian R.V."/>
            <person name="Pafco B."/>
            <person name="Schwarz E.M."/>
        </authorList>
    </citation>
    <scope>NUCLEOTIDE SEQUENCE [LARGE SCALE GENOMIC DNA]</scope>
    <source>
        <strain evidence="2 3">Aroian</strain>
        <tissue evidence="2">Whole animal</tissue>
    </source>
</reference>
<protein>
    <submittedName>
        <fullName evidence="2">Uncharacterized protein</fullName>
    </submittedName>
</protein>
<name>A0ABR1CR00_NECAM</name>
<evidence type="ECO:0000256" key="1">
    <source>
        <dbReference type="SAM" id="MobiDB-lite"/>
    </source>
</evidence>
<proteinExistence type="predicted"/>
<keyword evidence="3" id="KW-1185">Reference proteome</keyword>
<gene>
    <name evidence="2" type="primary">Necator_chrIII.g9688</name>
    <name evidence="2" type="ORF">RB195_008923</name>
</gene>
<comment type="caution">
    <text evidence="2">The sequence shown here is derived from an EMBL/GenBank/DDBJ whole genome shotgun (WGS) entry which is preliminary data.</text>
</comment>
<accession>A0ABR1CR00</accession>
<dbReference type="Proteomes" id="UP001303046">
    <property type="component" value="Unassembled WGS sequence"/>
</dbReference>
<organism evidence="2 3">
    <name type="scientific">Necator americanus</name>
    <name type="common">Human hookworm</name>
    <dbReference type="NCBI Taxonomy" id="51031"/>
    <lineage>
        <taxon>Eukaryota</taxon>
        <taxon>Metazoa</taxon>
        <taxon>Ecdysozoa</taxon>
        <taxon>Nematoda</taxon>
        <taxon>Chromadorea</taxon>
        <taxon>Rhabditida</taxon>
        <taxon>Rhabditina</taxon>
        <taxon>Rhabditomorpha</taxon>
        <taxon>Strongyloidea</taxon>
        <taxon>Ancylostomatidae</taxon>
        <taxon>Bunostominae</taxon>
        <taxon>Necator</taxon>
    </lineage>
</organism>